<evidence type="ECO:0000256" key="4">
    <source>
        <dbReference type="ARBA" id="ARBA00047208"/>
    </source>
</evidence>
<organism evidence="6 7">
    <name type="scientific">Ideonella aquatica</name>
    <dbReference type="NCBI Taxonomy" id="2824119"/>
    <lineage>
        <taxon>Bacteria</taxon>
        <taxon>Pseudomonadati</taxon>
        <taxon>Pseudomonadota</taxon>
        <taxon>Betaproteobacteria</taxon>
        <taxon>Burkholderiales</taxon>
        <taxon>Sphaerotilaceae</taxon>
        <taxon>Ideonella</taxon>
    </lineage>
</organism>
<accession>A0A941BKX4</accession>
<dbReference type="Pfam" id="PF19906">
    <property type="entry name" value="CGDB"/>
    <property type="match status" value="1"/>
</dbReference>
<keyword evidence="1" id="KW-0456">Lyase</keyword>
<dbReference type="InterPro" id="IPR045959">
    <property type="entry name" value="CGDB"/>
</dbReference>
<dbReference type="Proteomes" id="UP000678374">
    <property type="component" value="Unassembled WGS sequence"/>
</dbReference>
<dbReference type="EMBL" id="JAGQDE010000019">
    <property type="protein sequence ID" value="MBQ0960912.1"/>
    <property type="molecule type" value="Genomic_DNA"/>
</dbReference>
<proteinExistence type="inferred from homology"/>
<feature type="domain" description="C-glycoside deglycosidase beta subunit" evidence="5">
    <location>
        <begin position="1"/>
        <end position="108"/>
    </location>
</feature>
<comment type="similarity">
    <text evidence="3">Belongs to the C-glycoside deglycosidase beta subunit family.</text>
</comment>
<evidence type="ECO:0000256" key="2">
    <source>
        <dbReference type="ARBA" id="ARBA00023277"/>
    </source>
</evidence>
<sequence>MLCDDGFENVVEGGHTTGFALLARLPYYRGLGLSMVEDIAVSIDGQAVPREAVRLALRGRSWSLDEMEHCFDEKWNFGEKARVVIARPGGLAPGQHQVDLAIRYRVSYLPFVPTTRTGRPLSLAA</sequence>
<evidence type="ECO:0000313" key="7">
    <source>
        <dbReference type="Proteomes" id="UP000678374"/>
    </source>
</evidence>
<reference evidence="6" key="1">
    <citation type="submission" date="2021-04" db="EMBL/GenBank/DDBJ databases">
        <title>The genome sequence of Ideonella sp. 4Y11.</title>
        <authorList>
            <person name="Liu Y."/>
        </authorList>
    </citation>
    <scope>NUCLEOTIDE SEQUENCE</scope>
    <source>
        <strain evidence="6">4Y11</strain>
    </source>
</reference>
<evidence type="ECO:0000259" key="5">
    <source>
        <dbReference type="Pfam" id="PF19906"/>
    </source>
</evidence>
<name>A0A941BKX4_9BURK</name>
<dbReference type="AlphaFoldDB" id="A0A941BKX4"/>
<evidence type="ECO:0000256" key="1">
    <source>
        <dbReference type="ARBA" id="ARBA00023239"/>
    </source>
</evidence>
<gene>
    <name evidence="6" type="ORF">KAK06_18295</name>
</gene>
<evidence type="ECO:0000313" key="6">
    <source>
        <dbReference type="EMBL" id="MBQ0960912.1"/>
    </source>
</evidence>
<evidence type="ECO:0000256" key="3">
    <source>
        <dbReference type="ARBA" id="ARBA00046336"/>
    </source>
</evidence>
<keyword evidence="2" id="KW-0119">Carbohydrate metabolism</keyword>
<comment type="caution">
    <text evidence="6">The sequence shown here is derived from an EMBL/GenBank/DDBJ whole genome shotgun (WGS) entry which is preliminary data.</text>
</comment>
<protein>
    <recommendedName>
        <fullName evidence="4">C-deglycosylation enzyme beta subunit</fullName>
    </recommendedName>
</protein>
<keyword evidence="7" id="KW-1185">Reference proteome</keyword>
<dbReference type="GO" id="GO:0016829">
    <property type="term" value="F:lyase activity"/>
    <property type="evidence" value="ECO:0007669"/>
    <property type="project" value="UniProtKB-KW"/>
</dbReference>